<dbReference type="InterPro" id="IPR020843">
    <property type="entry name" value="ER"/>
</dbReference>
<dbReference type="PANTHER" id="PTHR45033">
    <property type="match status" value="1"/>
</dbReference>
<dbReference type="SMART" id="SM00829">
    <property type="entry name" value="PKS_ER"/>
    <property type="match status" value="1"/>
</dbReference>
<name>A0A221T840_9GAMM</name>
<evidence type="ECO:0000313" key="2">
    <source>
        <dbReference type="EMBL" id="POY50840.1"/>
    </source>
</evidence>
<dbReference type="AlphaFoldDB" id="A0A221T840"/>
<evidence type="ECO:0000313" key="4">
    <source>
        <dbReference type="Proteomes" id="UP000237284"/>
    </source>
</evidence>
<dbReference type="Gene3D" id="3.40.50.720">
    <property type="entry name" value="NAD(P)-binding Rossmann-like Domain"/>
    <property type="match status" value="1"/>
</dbReference>
<dbReference type="SUPFAM" id="SSF50129">
    <property type="entry name" value="GroES-like"/>
    <property type="match status" value="1"/>
</dbReference>
<dbReference type="InterPro" id="IPR013154">
    <property type="entry name" value="ADH-like_N"/>
</dbReference>
<sequence length="337" mass="36353">MKAYRLDNFTSIDDLRVQSENVTQPQQGEVLVRVHAVSLNFRDIAILRGQYPAPHLKGLIPTSDGAGEVIAVGPGVDYFNVGDRVMGAFHPRWFAGQMPTNLFHYGYGSLSDGWLVEQKVVSQESLVRIPDNLSYEEASTLPCAALTAWSALTDGSPVRSGDTVLIQGTGGVSIFALQLAKAVGASVIATTSSAEKAERLRELGADHVVNYREELRWGDRVRALSNGQGVDRIVEVGGPGTIAESLRAIRPGGDIALIGFVSSGGTGVDYIDMFMSGATLRHISVGSREALKDLSRAIAMADIKPIIDRVFDFEEAKQAFAYLDSRSHFGKVVIRCS</sequence>
<dbReference type="Pfam" id="PF08240">
    <property type="entry name" value="ADH_N"/>
    <property type="match status" value="1"/>
</dbReference>
<feature type="domain" description="Enoyl reductase (ER)" evidence="1">
    <location>
        <begin position="10"/>
        <end position="334"/>
    </location>
</feature>
<dbReference type="SUPFAM" id="SSF51735">
    <property type="entry name" value="NAD(P)-binding Rossmann-fold domains"/>
    <property type="match status" value="1"/>
</dbReference>
<reference evidence="3 4" key="2">
    <citation type="submission" date="2020-11" db="EMBL/GenBank/DDBJ databases">
        <title>Complete genome sequence of Pectobacterium versatile F131.</title>
        <authorList>
            <person name="Shirshikov F.V."/>
            <person name="Miroshnikov K."/>
            <person name="Toshakov S.V."/>
            <person name="Kabanova A.P."/>
            <person name="Barannik A.P."/>
            <person name="Shneider M."/>
            <person name="Ignatov A.N."/>
            <person name="Miroshnikov K.A."/>
            <person name="Mikhailova Y.V."/>
            <person name="Shelenkov A."/>
            <person name="Yanushevich Y.G."/>
            <person name="Evseev P.V."/>
        </authorList>
    </citation>
    <scope>NUCLEOTIDE SEQUENCE [LARGE SCALE GENOMIC DNA]</scope>
    <source>
        <strain evidence="3 4">F131</strain>
    </source>
</reference>
<dbReference type="InterPro" id="IPR011032">
    <property type="entry name" value="GroES-like_sf"/>
</dbReference>
<dbReference type="RefSeq" id="WP_039492657.1">
    <property type="nucleotide sequence ID" value="NZ_CAKLHY010000003.1"/>
</dbReference>
<dbReference type="EMBL" id="CP065030">
    <property type="protein sequence ID" value="QPK17209.1"/>
    <property type="molecule type" value="Genomic_DNA"/>
</dbReference>
<dbReference type="EMBL" id="PDVW01000005">
    <property type="protein sequence ID" value="POY50840.1"/>
    <property type="molecule type" value="Genomic_DNA"/>
</dbReference>
<dbReference type="Gene3D" id="3.90.180.10">
    <property type="entry name" value="Medium-chain alcohol dehydrogenases, catalytic domain"/>
    <property type="match status" value="1"/>
</dbReference>
<reference evidence="2" key="1">
    <citation type="submission" date="2017-12" db="EMBL/GenBank/DDBJ databases">
        <title>First report on the novel genomospecies/subspecies of Pectobacterium carotovorum in Russia.</title>
        <authorList>
            <person name="Shirshikov F.V."/>
            <person name="Miroshnikov K."/>
            <person name="Toshakov S.V."/>
            <person name="Kabanova A.P."/>
            <person name="Barannik A.P."/>
            <person name="Shneider M."/>
            <person name="Ignatov A.N."/>
            <person name="Miroshnikov K.A."/>
        </authorList>
    </citation>
    <scope>NUCLEOTIDE SEQUENCE [LARGE SCALE GENOMIC DNA]</scope>
    <source>
        <strain evidence="2">F131</strain>
    </source>
</reference>
<dbReference type="InterPro" id="IPR036291">
    <property type="entry name" value="NAD(P)-bd_dom_sf"/>
</dbReference>
<dbReference type="InterPro" id="IPR013149">
    <property type="entry name" value="ADH-like_C"/>
</dbReference>
<dbReference type="CDD" id="cd08276">
    <property type="entry name" value="MDR7"/>
    <property type="match status" value="1"/>
</dbReference>
<proteinExistence type="predicted"/>
<evidence type="ECO:0000259" key="1">
    <source>
        <dbReference type="SMART" id="SM00829"/>
    </source>
</evidence>
<evidence type="ECO:0000313" key="3">
    <source>
        <dbReference type="EMBL" id="QPK17209.1"/>
    </source>
</evidence>
<accession>A0A221T840</accession>
<dbReference type="PANTHER" id="PTHR45033:SF2">
    <property type="entry name" value="ZINC-TYPE ALCOHOL DEHYDROGENASE-LIKE PROTEIN C1773.06C"/>
    <property type="match status" value="1"/>
</dbReference>
<dbReference type="GO" id="GO:0016491">
    <property type="term" value="F:oxidoreductase activity"/>
    <property type="evidence" value="ECO:0007669"/>
    <property type="project" value="InterPro"/>
</dbReference>
<dbReference type="InterPro" id="IPR052711">
    <property type="entry name" value="Zinc_ADH-like"/>
</dbReference>
<dbReference type="Proteomes" id="UP000237284">
    <property type="component" value="Chromosome"/>
</dbReference>
<organism evidence="2">
    <name type="scientific">Pectobacterium versatile</name>
    <dbReference type="NCBI Taxonomy" id="2488639"/>
    <lineage>
        <taxon>Bacteria</taxon>
        <taxon>Pseudomonadati</taxon>
        <taxon>Pseudomonadota</taxon>
        <taxon>Gammaproteobacteria</taxon>
        <taxon>Enterobacterales</taxon>
        <taxon>Pectobacteriaceae</taxon>
        <taxon>Pectobacterium</taxon>
    </lineage>
</organism>
<protein>
    <submittedName>
        <fullName evidence="3">NAD(P)-dependent alcohol dehydrogenase</fullName>
    </submittedName>
    <submittedName>
        <fullName evidence="2">NADPH:quinone oxidoreductase</fullName>
    </submittedName>
</protein>
<gene>
    <name evidence="3" type="ORF">F131LOC_007745</name>
    <name evidence="2" type="ORF">F131LOC_01368</name>
</gene>
<dbReference type="Pfam" id="PF00107">
    <property type="entry name" value="ADH_zinc_N"/>
    <property type="match status" value="1"/>
</dbReference>